<organism evidence="6 7">
    <name type="scientific">Stephania cephalantha</name>
    <dbReference type="NCBI Taxonomy" id="152367"/>
    <lineage>
        <taxon>Eukaryota</taxon>
        <taxon>Viridiplantae</taxon>
        <taxon>Streptophyta</taxon>
        <taxon>Embryophyta</taxon>
        <taxon>Tracheophyta</taxon>
        <taxon>Spermatophyta</taxon>
        <taxon>Magnoliopsida</taxon>
        <taxon>Ranunculales</taxon>
        <taxon>Menispermaceae</taxon>
        <taxon>Menispermoideae</taxon>
        <taxon>Cissampelideae</taxon>
        <taxon>Stephania</taxon>
    </lineage>
</organism>
<gene>
    <name evidence="6" type="ORF">Scep_020070</name>
</gene>
<dbReference type="Gene3D" id="3.90.180.10">
    <property type="entry name" value="Medium-chain alcohol dehydrogenases, catalytic domain"/>
    <property type="match status" value="2"/>
</dbReference>
<protein>
    <recommendedName>
        <fullName evidence="5">Alcohol dehydrogenase-like C-terminal domain-containing protein</fullName>
    </recommendedName>
</protein>
<dbReference type="EMBL" id="JBBNAG010000008">
    <property type="protein sequence ID" value="KAK9112551.1"/>
    <property type="molecule type" value="Genomic_DNA"/>
</dbReference>
<keyword evidence="7" id="KW-1185">Reference proteome</keyword>
<dbReference type="InterPro" id="IPR013149">
    <property type="entry name" value="ADH-like_C"/>
</dbReference>
<name>A0AAP0IBY9_9MAGN</name>
<accession>A0AAP0IBY9</accession>
<dbReference type="PANTHER" id="PTHR43880">
    <property type="entry name" value="ALCOHOL DEHYDROGENASE"/>
    <property type="match status" value="1"/>
</dbReference>
<dbReference type="Gene3D" id="3.40.50.720">
    <property type="entry name" value="NAD(P)-binding Rossmann-like Domain"/>
    <property type="match status" value="1"/>
</dbReference>
<reference evidence="6 7" key="1">
    <citation type="submission" date="2024-01" db="EMBL/GenBank/DDBJ databases">
        <title>Genome assemblies of Stephania.</title>
        <authorList>
            <person name="Yang L."/>
        </authorList>
    </citation>
    <scope>NUCLEOTIDE SEQUENCE [LARGE SCALE GENOMIC DNA]</scope>
    <source>
        <strain evidence="6">JXDWG</strain>
        <tissue evidence="6">Leaf</tissue>
    </source>
</reference>
<evidence type="ECO:0000313" key="6">
    <source>
        <dbReference type="EMBL" id="KAK9112551.1"/>
    </source>
</evidence>
<keyword evidence="3" id="KW-0479">Metal-binding</keyword>
<dbReference type="InterPro" id="IPR011032">
    <property type="entry name" value="GroES-like_sf"/>
</dbReference>
<feature type="domain" description="Alcohol dehydrogenase-like C-terminal" evidence="5">
    <location>
        <begin position="173"/>
        <end position="301"/>
    </location>
</feature>
<dbReference type="FunFam" id="3.40.50.720:FF:000003">
    <property type="entry name" value="S-(hydroxymethyl)glutathione dehydrogenase"/>
    <property type="match status" value="1"/>
</dbReference>
<comment type="cofactor">
    <cofactor evidence="1">
        <name>Zn(2+)</name>
        <dbReference type="ChEBI" id="CHEBI:29105"/>
    </cofactor>
</comment>
<dbReference type="GO" id="GO:0046294">
    <property type="term" value="P:formaldehyde catabolic process"/>
    <property type="evidence" value="ECO:0007669"/>
    <property type="project" value="TreeGrafter"/>
</dbReference>
<dbReference type="AlphaFoldDB" id="A0AAP0IBY9"/>
<dbReference type="GO" id="GO:0051903">
    <property type="term" value="F:S-(hydroxymethyl)glutathione dehydrogenase [NAD(P)+] activity"/>
    <property type="evidence" value="ECO:0007669"/>
    <property type="project" value="TreeGrafter"/>
</dbReference>
<dbReference type="GO" id="GO:0005829">
    <property type="term" value="C:cytosol"/>
    <property type="evidence" value="ECO:0007669"/>
    <property type="project" value="TreeGrafter"/>
</dbReference>
<evidence type="ECO:0000256" key="2">
    <source>
        <dbReference type="ARBA" id="ARBA00011738"/>
    </source>
</evidence>
<evidence type="ECO:0000259" key="5">
    <source>
        <dbReference type="Pfam" id="PF00107"/>
    </source>
</evidence>
<evidence type="ECO:0000256" key="3">
    <source>
        <dbReference type="ARBA" id="ARBA00022723"/>
    </source>
</evidence>
<evidence type="ECO:0000256" key="1">
    <source>
        <dbReference type="ARBA" id="ARBA00001947"/>
    </source>
</evidence>
<comment type="subunit">
    <text evidence="2">Homodimer.</text>
</comment>
<keyword evidence="4" id="KW-0862">Zinc</keyword>
<evidence type="ECO:0000256" key="4">
    <source>
        <dbReference type="ARBA" id="ARBA00022833"/>
    </source>
</evidence>
<sequence length="371" mass="40466">MAMVNSTKLNITEGLEERSLSNLRDGNCWKTNSMQRKAGEALRIEEVVVAPPEPGEVRIKIICAALCHTDFKRWELDDQFAVFPRIFGHEGVGYQTSRFTDAKGELLYHFMSVSSFSEYTAVDVRHVTKTDPSVPSDKACLLGCGISTGFAAAWKTAKVEKGSSVAIFGIGTVGLSVAQGAKFCGATKIIGVDVNPAKFEIGKKFGVTDFINPNDCESHKPVSEIIKEMTNGGADYCFECVGLASAVRQAFDSCRKGWGKVIFIGIDPKCQESIGTAEILLSGKTLMGSMFGGLKAKTDIPILLQHYINKRDNDILVVQLRNDDFFRALFLLVSGLRSNVDDINLLHNLVAMAVFRDDDDDADGKSISAEI</sequence>
<dbReference type="PANTHER" id="PTHR43880:SF10">
    <property type="entry name" value="ALCOHOL DEHYDROGENASE-LIKE 2"/>
    <property type="match status" value="1"/>
</dbReference>
<evidence type="ECO:0000313" key="7">
    <source>
        <dbReference type="Proteomes" id="UP001419268"/>
    </source>
</evidence>
<dbReference type="SUPFAM" id="SSF50129">
    <property type="entry name" value="GroES-like"/>
    <property type="match status" value="1"/>
</dbReference>
<dbReference type="InterPro" id="IPR036291">
    <property type="entry name" value="NAD(P)-bd_dom_sf"/>
</dbReference>
<dbReference type="Pfam" id="PF00107">
    <property type="entry name" value="ADH_zinc_N"/>
    <property type="match status" value="1"/>
</dbReference>
<dbReference type="GO" id="GO:0008270">
    <property type="term" value="F:zinc ion binding"/>
    <property type="evidence" value="ECO:0007669"/>
    <property type="project" value="TreeGrafter"/>
</dbReference>
<comment type="caution">
    <text evidence="6">The sequence shown here is derived from an EMBL/GenBank/DDBJ whole genome shotgun (WGS) entry which is preliminary data.</text>
</comment>
<proteinExistence type="predicted"/>
<dbReference type="SUPFAM" id="SSF51735">
    <property type="entry name" value="NAD(P)-binding Rossmann-fold domains"/>
    <property type="match status" value="1"/>
</dbReference>
<dbReference type="Proteomes" id="UP001419268">
    <property type="component" value="Unassembled WGS sequence"/>
</dbReference>